<dbReference type="AlphaFoldDB" id="A0A2H9TB38"/>
<proteinExistence type="predicted"/>
<dbReference type="Gene3D" id="1.20.1290.10">
    <property type="entry name" value="AhpD-like"/>
    <property type="match status" value="1"/>
</dbReference>
<accession>A0A2H9TB38</accession>
<gene>
    <name evidence="1" type="ORF">CI610_00671</name>
</gene>
<dbReference type="EMBL" id="NSIT01000021">
    <property type="protein sequence ID" value="PJE80338.1"/>
    <property type="molecule type" value="Genomic_DNA"/>
</dbReference>
<reference evidence="1" key="1">
    <citation type="journal article" date="2017" name="Appl. Environ. Microbiol.">
        <title>Molecular characterization of an Endozoicomonas-like organism causing infection in king scallop Pecten maximus L.</title>
        <authorList>
            <person name="Cano I."/>
            <person name="van Aerle R."/>
            <person name="Ross S."/>
            <person name="Verner-Jeffreys D.W."/>
            <person name="Paley R.K."/>
            <person name="Rimmer G."/>
            <person name="Ryder D."/>
            <person name="Hooper P."/>
            <person name="Stone D."/>
            <person name="Feist S.W."/>
        </authorList>
    </citation>
    <scope>NUCLEOTIDE SEQUENCE</scope>
</reference>
<comment type="caution">
    <text evidence="1">The sequence shown here is derived from an EMBL/GenBank/DDBJ whole genome shotgun (WGS) entry which is preliminary data.</text>
</comment>
<evidence type="ECO:0000313" key="1">
    <source>
        <dbReference type="EMBL" id="PJE80338.1"/>
    </source>
</evidence>
<name>A0A2H9TB38_9ZZZZ</name>
<dbReference type="InterPro" id="IPR029032">
    <property type="entry name" value="AhpD-like"/>
</dbReference>
<protein>
    <submittedName>
        <fullName evidence="1">Uncharacterized protein</fullName>
    </submittedName>
</protein>
<sequence length="162" mass="18478">MMITFKSFTDHLWHILTALNHWSPDTAQKTDLATTEGHRLEQPVAGIQSYIKKYCHLPLQECALVALRSACHTKGANSHFTDLIPTAKDYGLSNNDIHAVTQPFHPYGWSKQQQLLLFITDEWHLNGSVRMPLWEKLEAQYTKEQIFCLVLCAAQGYLLVSP</sequence>
<organism evidence="1">
    <name type="scientific">invertebrate metagenome</name>
    <dbReference type="NCBI Taxonomy" id="1711999"/>
    <lineage>
        <taxon>unclassified sequences</taxon>
        <taxon>metagenomes</taxon>
        <taxon>organismal metagenomes</taxon>
    </lineage>
</organism>
<dbReference type="SUPFAM" id="SSF69118">
    <property type="entry name" value="AhpD-like"/>
    <property type="match status" value="1"/>
</dbReference>